<organism evidence="1 2">
    <name type="scientific">Lactiplantibacillus plantarum</name>
    <name type="common">Lactobacillus plantarum</name>
    <dbReference type="NCBI Taxonomy" id="1590"/>
    <lineage>
        <taxon>Bacteria</taxon>
        <taxon>Bacillati</taxon>
        <taxon>Bacillota</taxon>
        <taxon>Bacilli</taxon>
        <taxon>Lactobacillales</taxon>
        <taxon>Lactobacillaceae</taxon>
        <taxon>Lactiplantibacillus</taxon>
    </lineage>
</organism>
<proteinExistence type="predicted"/>
<dbReference type="KEGG" id="lpb:SH83_01250"/>
<dbReference type="AlphaFoldDB" id="A0AAW3R7F5"/>
<accession>A0AAW3R7F5</accession>
<reference evidence="1 2" key="1">
    <citation type="submission" date="2020-12" db="EMBL/GenBank/DDBJ databases">
        <title>Whole genome sequencing of Lactobacillus plantarum PC518.</title>
        <authorList>
            <person name="Guo Q."/>
        </authorList>
    </citation>
    <scope>NUCLEOTIDE SEQUENCE [LARGE SCALE GENOMIC DNA]</scope>
    <source>
        <strain evidence="1 2">PC518</strain>
    </source>
</reference>
<dbReference type="Proteomes" id="UP000595466">
    <property type="component" value="Chromosome"/>
</dbReference>
<name>A0AAW3R7F5_LACPN</name>
<protein>
    <submittedName>
        <fullName evidence="1">Uncharacterized protein</fullName>
    </submittedName>
</protein>
<evidence type="ECO:0000313" key="2">
    <source>
        <dbReference type="Proteomes" id="UP000595466"/>
    </source>
</evidence>
<evidence type="ECO:0000313" key="1">
    <source>
        <dbReference type="EMBL" id="QQM61202.1"/>
    </source>
</evidence>
<dbReference type="RefSeq" id="WP_003641866.1">
    <property type="nucleotide sequence ID" value="NZ_AP018405.1"/>
</dbReference>
<dbReference type="GeneID" id="89668005"/>
<sequence length="101" mass="11859">MRRRPQVIPKSARIRIEFDAEVLRNEIFDVHDFASFQSFWQRFENFLADRMVVGHLNVLEGRGLIPSDFADVDGHLAYQVGEDAHQIAYDQIAREWTITIR</sequence>
<dbReference type="EMBL" id="CP066817">
    <property type="protein sequence ID" value="QQM61202.1"/>
    <property type="molecule type" value="Genomic_DNA"/>
</dbReference>
<gene>
    <name evidence="1" type="ORF">JH395_01220</name>
</gene>